<organism evidence="2 3">
    <name type="scientific">Bartonella bacilliformis INS</name>
    <dbReference type="NCBI Taxonomy" id="1206782"/>
    <lineage>
        <taxon>Bacteria</taxon>
        <taxon>Pseudomonadati</taxon>
        <taxon>Pseudomonadota</taxon>
        <taxon>Alphaproteobacteria</taxon>
        <taxon>Hyphomicrobiales</taxon>
        <taxon>Bartonellaceae</taxon>
        <taxon>Bartonella</taxon>
    </lineage>
</organism>
<accession>A0ABN0IEP1</accession>
<feature type="transmembrane region" description="Helical" evidence="1">
    <location>
        <begin position="35"/>
        <end position="56"/>
    </location>
</feature>
<keyword evidence="1" id="KW-0472">Membrane</keyword>
<name>A0ABN0IEP1_BARBA</name>
<reference evidence="2 3" key="1">
    <citation type="journal article" date="2013" name="Genome Announc.">
        <title>Whole Genome Sequencing and Comparative Analysis of Bartonella bacilliformis Strain INS, the Causative Agent of Carrion's Disease.</title>
        <authorList>
            <person name="Tarazona D."/>
            <person name="Padilla C."/>
            <person name="Caceres O."/>
            <person name="Montenegro J.D."/>
            <person name="Bailon H."/>
            <person name="Ventura G."/>
            <person name="Mendoza G."/>
            <person name="Anaya E."/>
            <person name="Guio H."/>
        </authorList>
    </citation>
    <scope>NUCLEOTIDE SEQUENCE [LARGE SCALE GENOMIC DNA]</scope>
    <source>
        <strain evidence="2 3">INS</strain>
    </source>
</reference>
<evidence type="ECO:0000256" key="1">
    <source>
        <dbReference type="SAM" id="Phobius"/>
    </source>
</evidence>
<proteinExistence type="predicted"/>
<dbReference type="RefSeq" id="WP_005768191.1">
    <property type="nucleotide sequence ID" value="NZ_AMQK01000020.1"/>
</dbReference>
<dbReference type="EMBL" id="AMQK01000020">
    <property type="protein sequence ID" value="EKS42931.1"/>
    <property type="molecule type" value="Genomic_DNA"/>
</dbReference>
<dbReference type="Proteomes" id="UP000009359">
    <property type="component" value="Unassembled WGS sequence"/>
</dbReference>
<evidence type="ECO:0000313" key="3">
    <source>
        <dbReference type="Proteomes" id="UP000009359"/>
    </source>
</evidence>
<evidence type="ECO:0000313" key="2">
    <source>
        <dbReference type="EMBL" id="EKS42931.1"/>
    </source>
</evidence>
<dbReference type="InterPro" id="IPR026265">
    <property type="entry name" value="LptC"/>
</dbReference>
<gene>
    <name evidence="2" type="ORF">BbINS_06486</name>
</gene>
<protein>
    <recommendedName>
        <fullName evidence="4">LPS export ABC transporter periplasmic protein LptC</fullName>
    </recommendedName>
</protein>
<evidence type="ECO:0008006" key="4">
    <source>
        <dbReference type="Google" id="ProtNLM"/>
    </source>
</evidence>
<dbReference type="InterPro" id="IPR010664">
    <property type="entry name" value="LipoPS_assembly_LptC-rel"/>
</dbReference>
<sequence length="214" mass="24214">MAIHNRNEVFSVKSSFSDVFKTAYCHSRWIHVLKIFLPFFAFIIALVFCWFTFFSVSTSFETVILNNGEDGITALTMVDPRLEGYTSSNQPYQLKAEKAFQDHMRLGVVELENITAEVPASKQVSVFLQAQRGIYDNSNTHLQLNKPFTMKTKDGLVAQFMAADINLSEGQLKTDQRVDIYNADFSLTAGNLRVCEKGQIMHFQGGVHLLISQQ</sequence>
<dbReference type="Pfam" id="PF06835">
    <property type="entry name" value="LptC"/>
    <property type="match status" value="1"/>
</dbReference>
<keyword evidence="3" id="KW-1185">Reference proteome</keyword>
<keyword evidence="1" id="KW-0812">Transmembrane</keyword>
<comment type="caution">
    <text evidence="2">The sequence shown here is derived from an EMBL/GenBank/DDBJ whole genome shotgun (WGS) entry which is preliminary data.</text>
</comment>
<keyword evidence="1" id="KW-1133">Transmembrane helix</keyword>
<dbReference type="NCBIfam" id="TIGR04409">
    <property type="entry name" value="LptC_YrbK"/>
    <property type="match status" value="1"/>
</dbReference>
<dbReference type="GeneID" id="4684856"/>